<proteinExistence type="predicted"/>
<organism evidence="2">
    <name type="scientific">Anguilla anguilla</name>
    <name type="common">European freshwater eel</name>
    <name type="synonym">Muraena anguilla</name>
    <dbReference type="NCBI Taxonomy" id="7936"/>
    <lineage>
        <taxon>Eukaryota</taxon>
        <taxon>Metazoa</taxon>
        <taxon>Chordata</taxon>
        <taxon>Craniata</taxon>
        <taxon>Vertebrata</taxon>
        <taxon>Euteleostomi</taxon>
        <taxon>Actinopterygii</taxon>
        <taxon>Neopterygii</taxon>
        <taxon>Teleostei</taxon>
        <taxon>Anguilliformes</taxon>
        <taxon>Anguillidae</taxon>
        <taxon>Anguilla</taxon>
    </lineage>
</organism>
<sequence>MTSENTKSHKILLNTNKTRSKPSIWLARPTNSVTS</sequence>
<protein>
    <submittedName>
        <fullName evidence="2">Uncharacterized protein</fullName>
    </submittedName>
</protein>
<feature type="region of interest" description="Disordered" evidence="1">
    <location>
        <begin position="1"/>
        <end position="35"/>
    </location>
</feature>
<reference evidence="2" key="1">
    <citation type="submission" date="2014-11" db="EMBL/GenBank/DDBJ databases">
        <authorList>
            <person name="Amaro Gonzalez C."/>
        </authorList>
    </citation>
    <scope>NUCLEOTIDE SEQUENCE</scope>
</reference>
<accession>A0A0E9P6S1</accession>
<dbReference type="AlphaFoldDB" id="A0A0E9P6S1"/>
<name>A0A0E9P6S1_ANGAN</name>
<evidence type="ECO:0000313" key="2">
    <source>
        <dbReference type="EMBL" id="JAH00301.1"/>
    </source>
</evidence>
<evidence type="ECO:0000256" key="1">
    <source>
        <dbReference type="SAM" id="MobiDB-lite"/>
    </source>
</evidence>
<reference evidence="2" key="2">
    <citation type="journal article" date="2015" name="Fish Shellfish Immunol.">
        <title>Early steps in the European eel (Anguilla anguilla)-Vibrio vulnificus interaction in the gills: Role of the RtxA13 toxin.</title>
        <authorList>
            <person name="Callol A."/>
            <person name="Pajuelo D."/>
            <person name="Ebbesson L."/>
            <person name="Teles M."/>
            <person name="MacKenzie S."/>
            <person name="Amaro C."/>
        </authorList>
    </citation>
    <scope>NUCLEOTIDE SEQUENCE</scope>
</reference>
<dbReference type="EMBL" id="GBXM01108276">
    <property type="protein sequence ID" value="JAH00301.1"/>
    <property type="molecule type" value="Transcribed_RNA"/>
</dbReference>